<gene>
    <name evidence="3" type="ORF">OEA41_010629</name>
</gene>
<protein>
    <recommendedName>
        <fullName evidence="2">Cell wall alpha-1,3-glucan synthase Mok11-14/Ags1-like transmembrane domain-containing protein</fullName>
    </recommendedName>
</protein>
<dbReference type="Pfam" id="PF26127">
    <property type="entry name" value="12TM_Mok13"/>
    <property type="match status" value="1"/>
</dbReference>
<feature type="transmembrane region" description="Helical" evidence="1">
    <location>
        <begin position="115"/>
        <end position="134"/>
    </location>
</feature>
<dbReference type="GO" id="GO:0009277">
    <property type="term" value="C:fungal-type cell wall"/>
    <property type="evidence" value="ECO:0007669"/>
    <property type="project" value="TreeGrafter"/>
</dbReference>
<dbReference type="EMBL" id="JASNWA010000011">
    <property type="protein sequence ID" value="KAK3167502.1"/>
    <property type="molecule type" value="Genomic_DNA"/>
</dbReference>
<proteinExistence type="predicted"/>
<keyword evidence="1" id="KW-0812">Transmembrane</keyword>
<accession>A0AAE0DE14</accession>
<dbReference type="GO" id="GO:0047657">
    <property type="term" value="F:alpha-1,3-glucan synthase activity"/>
    <property type="evidence" value="ECO:0007669"/>
    <property type="project" value="TreeGrafter"/>
</dbReference>
<evidence type="ECO:0000259" key="2">
    <source>
        <dbReference type="Pfam" id="PF26127"/>
    </source>
</evidence>
<keyword evidence="1" id="KW-1133">Transmembrane helix</keyword>
<evidence type="ECO:0000313" key="4">
    <source>
        <dbReference type="Proteomes" id="UP001276659"/>
    </source>
</evidence>
<keyword evidence="4" id="KW-1185">Reference proteome</keyword>
<comment type="caution">
    <text evidence="3">The sequence shown here is derived from an EMBL/GenBank/DDBJ whole genome shotgun (WGS) entry which is preliminary data.</text>
</comment>
<evidence type="ECO:0000313" key="3">
    <source>
        <dbReference type="EMBL" id="KAK3167502.1"/>
    </source>
</evidence>
<dbReference type="PANTHER" id="PTHR47182">
    <property type="entry name" value="CELL WALL ALPHA-1,3-GLUCAN SYNTHASE AGS1-RELATED"/>
    <property type="match status" value="1"/>
</dbReference>
<dbReference type="AlphaFoldDB" id="A0AAE0DE14"/>
<feature type="transmembrane region" description="Helical" evidence="1">
    <location>
        <begin position="41"/>
        <end position="61"/>
    </location>
</feature>
<dbReference type="GO" id="GO:0070600">
    <property type="term" value="P:fungal-type cell wall (1-&gt;3)-alpha-glucan biosynthetic process"/>
    <property type="evidence" value="ECO:0007669"/>
    <property type="project" value="TreeGrafter"/>
</dbReference>
<sequence length="142" mass="15248">MFAVGLGDPLWCQMLWGTSGLGTWVPWAGSPLAGTLVGRALWLWLGVLDAIQGVGFGMIFLQTLTRFHVVFALVCAQVLGSGATIVARATSPDGNGPGSVFPNLALNLDGLKSPVFWVAMLMQVAICVGFFRWFHKEQLTKP</sequence>
<name>A0AAE0DE14_9LECA</name>
<keyword evidence="1" id="KW-0472">Membrane</keyword>
<reference evidence="3" key="1">
    <citation type="submission" date="2022-11" db="EMBL/GenBank/DDBJ databases">
        <title>Chromosomal genome sequence assembly and mating type (MAT) locus characterization of the leprose asexual lichenized fungus Lepraria neglecta (Nyl.) Erichsen.</title>
        <authorList>
            <person name="Allen J.L."/>
            <person name="Pfeffer B."/>
        </authorList>
    </citation>
    <scope>NUCLEOTIDE SEQUENCE</scope>
    <source>
        <strain evidence="3">Allen 5258</strain>
    </source>
</reference>
<evidence type="ECO:0000256" key="1">
    <source>
        <dbReference type="SAM" id="Phobius"/>
    </source>
</evidence>
<dbReference type="Proteomes" id="UP001276659">
    <property type="component" value="Unassembled WGS sequence"/>
</dbReference>
<feature type="transmembrane region" description="Helical" evidence="1">
    <location>
        <begin position="68"/>
        <end position="87"/>
    </location>
</feature>
<dbReference type="InterPro" id="IPR058654">
    <property type="entry name" value="Mok11-14/Ags1-like_TM"/>
</dbReference>
<dbReference type="InterPro" id="IPR058655">
    <property type="entry name" value="Mok11-14/Ags1-like"/>
</dbReference>
<feature type="domain" description="Cell wall alpha-1,3-glucan synthase Mok11-14/Ags1-like transmembrane" evidence="2">
    <location>
        <begin position="1"/>
        <end position="139"/>
    </location>
</feature>
<dbReference type="PANTHER" id="PTHR47182:SF2">
    <property type="entry name" value="CELL WALL ALPHA-1,3-GLUCAN SYNTHASE AGS1"/>
    <property type="match status" value="1"/>
</dbReference>
<organism evidence="3 4">
    <name type="scientific">Lepraria neglecta</name>
    <dbReference type="NCBI Taxonomy" id="209136"/>
    <lineage>
        <taxon>Eukaryota</taxon>
        <taxon>Fungi</taxon>
        <taxon>Dikarya</taxon>
        <taxon>Ascomycota</taxon>
        <taxon>Pezizomycotina</taxon>
        <taxon>Lecanoromycetes</taxon>
        <taxon>OSLEUM clade</taxon>
        <taxon>Lecanoromycetidae</taxon>
        <taxon>Lecanorales</taxon>
        <taxon>Lecanorineae</taxon>
        <taxon>Stereocaulaceae</taxon>
        <taxon>Lepraria</taxon>
    </lineage>
</organism>